<feature type="transmembrane region" description="Helical" evidence="2">
    <location>
        <begin position="219"/>
        <end position="239"/>
    </location>
</feature>
<dbReference type="RefSeq" id="WP_057179499.1">
    <property type="nucleotide sequence ID" value="NZ_BDQM01000028.1"/>
</dbReference>
<sequence length="482" mass="53427">MSALENTSTTELTRAENTSLSENVPSAISVPTRIDHNLRYAKQAVLVIGRNTEQYSQLASQYLVSLSNDPSTGAESHINVAFVSASTKLNDIQIRCRLIEQLFINTLFDPEQSLAVSVLRFAKQQGEAISIVIDHAHALSLQLKYELSQLVSLAKKDQLIINVVLFGLTEAAKQLSLNKSLFKDKMVVIEATSGQVLSLDDKKIHHEKATSSLTFGQKVSLFFVMLMLLAILIWGYQVIADALNKQSNPLDKQLNKFDVSDTVLPARDSIASADERVVRKMAKKQKRVTADESIKVGSGGAASSEEINRAILALPVLSHAKQLPANASDVINALANSFNNITTGASPSIDVTNKKTESTAENKIIIEQAEDKQIQPIRLAKIASHYYQNQAVVYEYGYVIQLAGFSDSKLWHEFIENHRSENLFSYQRLLTEQRFIVVTSRVYPNKTMAKSAIKLLPASLLIREPWLKDISLVISEINTFKG</sequence>
<dbReference type="GO" id="GO:0051301">
    <property type="term" value="P:cell division"/>
    <property type="evidence" value="ECO:0007669"/>
    <property type="project" value="UniProtKB-KW"/>
</dbReference>
<evidence type="ECO:0000256" key="1">
    <source>
        <dbReference type="SAM" id="MobiDB-lite"/>
    </source>
</evidence>
<protein>
    <submittedName>
        <fullName evidence="3">Cell division protein DamX</fullName>
    </submittedName>
</protein>
<dbReference type="EMBL" id="BDQM01000028">
    <property type="protein sequence ID" value="GAW97242.1"/>
    <property type="molecule type" value="Genomic_DNA"/>
</dbReference>
<reference evidence="3 4" key="1">
    <citation type="submission" date="2017-06" db="EMBL/GenBank/DDBJ databases">
        <title>Whole Genome Sequences of Colwellia marinimaniae MTCD1.</title>
        <authorList>
            <person name="Kusumoto H."/>
            <person name="Inoue M."/>
            <person name="Tanikawa K."/>
            <person name="Maeji H."/>
            <person name="Cameron J.H."/>
            <person name="Bartlett D.H."/>
        </authorList>
    </citation>
    <scope>NUCLEOTIDE SEQUENCE [LARGE SCALE GENOMIC DNA]</scope>
    <source>
        <strain evidence="3 4">MTCD1</strain>
    </source>
</reference>
<dbReference type="InterPro" id="IPR036680">
    <property type="entry name" value="SPOR-like_sf"/>
</dbReference>
<evidence type="ECO:0000313" key="4">
    <source>
        <dbReference type="Proteomes" id="UP000197068"/>
    </source>
</evidence>
<evidence type="ECO:0000313" key="3">
    <source>
        <dbReference type="EMBL" id="GAW97242.1"/>
    </source>
</evidence>
<keyword evidence="2" id="KW-0812">Transmembrane</keyword>
<accession>A0ABQ0MXY9</accession>
<keyword evidence="2" id="KW-0472">Membrane</keyword>
<feature type="region of interest" description="Disordered" evidence="1">
    <location>
        <begin position="1"/>
        <end position="20"/>
    </location>
</feature>
<name>A0ABQ0MXY9_9GAMM</name>
<keyword evidence="2" id="KW-1133">Transmembrane helix</keyword>
<dbReference type="Proteomes" id="UP000197068">
    <property type="component" value="Unassembled WGS sequence"/>
</dbReference>
<keyword evidence="3" id="KW-0131">Cell cycle</keyword>
<gene>
    <name evidence="3" type="ORF">MTCD1_02868</name>
</gene>
<proteinExistence type="predicted"/>
<organism evidence="3 4">
    <name type="scientific">Colwellia marinimaniae</name>
    <dbReference type="NCBI Taxonomy" id="1513592"/>
    <lineage>
        <taxon>Bacteria</taxon>
        <taxon>Pseudomonadati</taxon>
        <taxon>Pseudomonadota</taxon>
        <taxon>Gammaproteobacteria</taxon>
        <taxon>Alteromonadales</taxon>
        <taxon>Colwelliaceae</taxon>
        <taxon>Colwellia</taxon>
    </lineage>
</organism>
<comment type="caution">
    <text evidence="3">The sequence shown here is derived from an EMBL/GenBank/DDBJ whole genome shotgun (WGS) entry which is preliminary data.</text>
</comment>
<keyword evidence="3" id="KW-0132">Cell division</keyword>
<keyword evidence="4" id="KW-1185">Reference proteome</keyword>
<dbReference type="Gene3D" id="3.30.70.1070">
    <property type="entry name" value="Sporulation related repeat"/>
    <property type="match status" value="1"/>
</dbReference>
<evidence type="ECO:0000256" key="2">
    <source>
        <dbReference type="SAM" id="Phobius"/>
    </source>
</evidence>